<evidence type="ECO:0000259" key="7">
    <source>
        <dbReference type="Pfam" id="PF14322"/>
    </source>
</evidence>
<dbReference type="InterPro" id="IPR033985">
    <property type="entry name" value="SusD-like_N"/>
</dbReference>
<proteinExistence type="inferred from homology"/>
<sequence>MKKIISIAFLSIIAFGACKKEDFLDRFPQDAISEPTYFKNENDLKLFINKFYDTLPVQSPSFQSIYNDFNSDNFAPAAIDQFLANQLTVPPSGGGWSNSTWSNIRSVNYFLQRYNKAEADATTKGYYAGEAHFFRAFFYWQKVQRFGAVPWLSTDLTDTSLTQLYGPRQPHTVVMDSVLADLNFAVANAAEATNTQFAGRITKDVAQALKSRICLWEGTYRKYWGLTGDQTWLRECVTASEALINSGRYAIYKTGNPSTDYYNLFIQEELKGNKEAILARRYVKDVNMQTTTRDISNVWPALSKNFVRSFLCSDGLPTSLSTLYKGDDSLDQEKLNRDPRFTQIIATRGFSFKNNVDGSKDLMTLPRIPSIVTGYGAIKAYSPDPVQWNINQSTLDLFIFRYAETLLNYAEAKAELGEADQTVINNSINKIRDRVGMIPMVIASLVKDPKSDFPGLPVLIDEIRRERRIELVGEGFRYDDLVRWKAGKLIENPETILGMKLVPAIRAQYPAAQISSIQVDANNYIRVYTNISARSWNDKLYLHPLPIDQLTLNPALAPQNPGW</sequence>
<feature type="domain" description="RagB/SusD" evidence="6">
    <location>
        <begin position="302"/>
        <end position="563"/>
    </location>
</feature>
<keyword evidence="4" id="KW-0472">Membrane</keyword>
<evidence type="ECO:0000256" key="4">
    <source>
        <dbReference type="ARBA" id="ARBA00023136"/>
    </source>
</evidence>
<dbReference type="InterPro" id="IPR012944">
    <property type="entry name" value="SusD_RagB_dom"/>
</dbReference>
<comment type="subcellular location">
    <subcellularLocation>
        <location evidence="1">Cell outer membrane</location>
    </subcellularLocation>
</comment>
<dbReference type="Proteomes" id="UP000677244">
    <property type="component" value="Unassembled WGS sequence"/>
</dbReference>
<keyword evidence="5" id="KW-0998">Cell outer membrane</keyword>
<protein>
    <submittedName>
        <fullName evidence="8">RagB/SusD family nutrient uptake outer membrane protein</fullName>
    </submittedName>
</protein>
<comment type="caution">
    <text evidence="8">The sequence shown here is derived from an EMBL/GenBank/DDBJ whole genome shotgun (WGS) entry which is preliminary data.</text>
</comment>
<dbReference type="InterPro" id="IPR011990">
    <property type="entry name" value="TPR-like_helical_dom_sf"/>
</dbReference>
<evidence type="ECO:0000256" key="1">
    <source>
        <dbReference type="ARBA" id="ARBA00004442"/>
    </source>
</evidence>
<comment type="similarity">
    <text evidence="2">Belongs to the SusD family.</text>
</comment>
<evidence type="ECO:0000256" key="3">
    <source>
        <dbReference type="ARBA" id="ARBA00022729"/>
    </source>
</evidence>
<dbReference type="Pfam" id="PF14322">
    <property type="entry name" value="SusD-like_3"/>
    <property type="match status" value="1"/>
</dbReference>
<evidence type="ECO:0000256" key="5">
    <source>
        <dbReference type="ARBA" id="ARBA00023237"/>
    </source>
</evidence>
<keyword evidence="9" id="KW-1185">Reference proteome</keyword>
<dbReference type="RefSeq" id="WP_209143684.1">
    <property type="nucleotide sequence ID" value="NZ_JAGHKO010000017.1"/>
</dbReference>
<feature type="domain" description="SusD-like N-terminal" evidence="7">
    <location>
        <begin position="22"/>
        <end position="215"/>
    </location>
</feature>
<organism evidence="8 9">
    <name type="scientific">Niastella soli</name>
    <dbReference type="NCBI Taxonomy" id="2821487"/>
    <lineage>
        <taxon>Bacteria</taxon>
        <taxon>Pseudomonadati</taxon>
        <taxon>Bacteroidota</taxon>
        <taxon>Chitinophagia</taxon>
        <taxon>Chitinophagales</taxon>
        <taxon>Chitinophagaceae</taxon>
        <taxon>Niastella</taxon>
    </lineage>
</organism>
<dbReference type="PROSITE" id="PS51257">
    <property type="entry name" value="PROKAR_LIPOPROTEIN"/>
    <property type="match status" value="1"/>
</dbReference>
<dbReference type="Pfam" id="PF07980">
    <property type="entry name" value="SusD_RagB"/>
    <property type="match status" value="1"/>
</dbReference>
<gene>
    <name evidence="8" type="ORF">J7I42_31090</name>
</gene>
<dbReference type="Gene3D" id="1.25.40.390">
    <property type="match status" value="1"/>
</dbReference>
<evidence type="ECO:0000259" key="6">
    <source>
        <dbReference type="Pfam" id="PF07980"/>
    </source>
</evidence>
<keyword evidence="3" id="KW-0732">Signal</keyword>
<dbReference type="EMBL" id="JAGHKO010000017">
    <property type="protein sequence ID" value="MBO9204776.1"/>
    <property type="molecule type" value="Genomic_DNA"/>
</dbReference>
<name>A0ABS3Z5U1_9BACT</name>
<accession>A0ABS3Z5U1</accession>
<dbReference type="SUPFAM" id="SSF48452">
    <property type="entry name" value="TPR-like"/>
    <property type="match status" value="1"/>
</dbReference>
<evidence type="ECO:0000313" key="8">
    <source>
        <dbReference type="EMBL" id="MBO9204776.1"/>
    </source>
</evidence>
<evidence type="ECO:0000313" key="9">
    <source>
        <dbReference type="Proteomes" id="UP000677244"/>
    </source>
</evidence>
<reference evidence="8 9" key="1">
    <citation type="submission" date="2021-03" db="EMBL/GenBank/DDBJ databases">
        <title>Assistant Professor.</title>
        <authorList>
            <person name="Huq M.A."/>
        </authorList>
    </citation>
    <scope>NUCLEOTIDE SEQUENCE [LARGE SCALE GENOMIC DNA]</scope>
    <source>
        <strain evidence="8 9">MAH-29</strain>
    </source>
</reference>
<evidence type="ECO:0000256" key="2">
    <source>
        <dbReference type="ARBA" id="ARBA00006275"/>
    </source>
</evidence>